<dbReference type="CDD" id="cd00156">
    <property type="entry name" value="REC"/>
    <property type="match status" value="1"/>
</dbReference>
<dbReference type="Gene3D" id="3.30.565.10">
    <property type="entry name" value="Histidine kinase-like ATPase, C-terminal domain"/>
    <property type="match status" value="1"/>
</dbReference>
<feature type="non-terminal residue" evidence="4">
    <location>
        <position position="1"/>
    </location>
</feature>
<evidence type="ECO:0000256" key="1">
    <source>
        <dbReference type="ARBA" id="ARBA00022553"/>
    </source>
</evidence>
<dbReference type="PROSITE" id="PS50109">
    <property type="entry name" value="HIS_KIN"/>
    <property type="match status" value="1"/>
</dbReference>
<dbReference type="InterPro" id="IPR036890">
    <property type="entry name" value="HATPase_C_sf"/>
</dbReference>
<dbReference type="InterPro" id="IPR001789">
    <property type="entry name" value="Sig_transdc_resp-reg_receiver"/>
</dbReference>
<sequence>RKSIETIQESGHRAAAIVQDLLTVARGVATTKEPLNLNDLVGDYLNSPEFKQLEQFHPTVTVKTKLDADLLNIGGSNVHIRKVVMNLLSNSSESIEGSGNVTISTMNRYVDRPLRGYDDVNIGEYAVLAVSDDGPGIPLDDLERIFEPFYTKKVMGRSGTGLGLGVVWNVVQDHKGYIDVTTDEKGTTFELYFPITRDEISDKALSIPIKDYKGNGETILVVDDVKSQREITCKMLNTLGYITKAVSSGEEAVEYFKENTADLLLLDMIMDPGINGRETYERVIKIHPNQKAIIVSGFAETDEVKKTQELGAGLYIKKPFKLEKIGLAVKKELAK</sequence>
<dbReference type="PROSITE" id="PS50110">
    <property type="entry name" value="RESPONSE_REGULATORY"/>
    <property type="match status" value="1"/>
</dbReference>
<dbReference type="EMBL" id="LAZR01035758">
    <property type="protein sequence ID" value="KKL26654.1"/>
    <property type="molecule type" value="Genomic_DNA"/>
</dbReference>
<dbReference type="SMART" id="SM00387">
    <property type="entry name" value="HATPase_c"/>
    <property type="match status" value="1"/>
</dbReference>
<keyword evidence="1" id="KW-0597">Phosphoprotein</keyword>
<feature type="domain" description="Histidine kinase" evidence="2">
    <location>
        <begin position="1"/>
        <end position="197"/>
    </location>
</feature>
<organism evidence="4">
    <name type="scientific">marine sediment metagenome</name>
    <dbReference type="NCBI Taxonomy" id="412755"/>
    <lineage>
        <taxon>unclassified sequences</taxon>
        <taxon>metagenomes</taxon>
        <taxon>ecological metagenomes</taxon>
    </lineage>
</organism>
<dbReference type="PANTHER" id="PTHR43547">
    <property type="entry name" value="TWO-COMPONENT HISTIDINE KINASE"/>
    <property type="match status" value="1"/>
</dbReference>
<dbReference type="InterPro" id="IPR003594">
    <property type="entry name" value="HATPase_dom"/>
</dbReference>
<dbReference type="PANTHER" id="PTHR43547:SF2">
    <property type="entry name" value="HYBRID SIGNAL TRANSDUCTION HISTIDINE KINASE C"/>
    <property type="match status" value="1"/>
</dbReference>
<dbReference type="Pfam" id="PF00072">
    <property type="entry name" value="Response_reg"/>
    <property type="match status" value="1"/>
</dbReference>
<dbReference type="InterPro" id="IPR004358">
    <property type="entry name" value="Sig_transdc_His_kin-like_C"/>
</dbReference>
<dbReference type="PRINTS" id="PR00344">
    <property type="entry name" value="BCTRLSENSOR"/>
</dbReference>
<protein>
    <recommendedName>
        <fullName evidence="5">Histidine kinase</fullName>
    </recommendedName>
</protein>
<name>A0A0F9BXN7_9ZZZZ</name>
<dbReference type="SMART" id="SM00448">
    <property type="entry name" value="REC"/>
    <property type="match status" value="1"/>
</dbReference>
<dbReference type="InterPro" id="IPR005467">
    <property type="entry name" value="His_kinase_dom"/>
</dbReference>
<dbReference type="InterPro" id="IPR011006">
    <property type="entry name" value="CheY-like_superfamily"/>
</dbReference>
<accession>A0A0F9BXN7</accession>
<evidence type="ECO:0000313" key="4">
    <source>
        <dbReference type="EMBL" id="KKL26654.1"/>
    </source>
</evidence>
<comment type="caution">
    <text evidence="4">The sequence shown here is derived from an EMBL/GenBank/DDBJ whole genome shotgun (WGS) entry which is preliminary data.</text>
</comment>
<evidence type="ECO:0000259" key="3">
    <source>
        <dbReference type="PROSITE" id="PS50110"/>
    </source>
</evidence>
<dbReference type="SUPFAM" id="SSF52172">
    <property type="entry name" value="CheY-like"/>
    <property type="match status" value="1"/>
</dbReference>
<evidence type="ECO:0008006" key="5">
    <source>
        <dbReference type="Google" id="ProtNLM"/>
    </source>
</evidence>
<feature type="domain" description="Response regulatory" evidence="3">
    <location>
        <begin position="218"/>
        <end position="333"/>
    </location>
</feature>
<dbReference type="SUPFAM" id="SSF55874">
    <property type="entry name" value="ATPase domain of HSP90 chaperone/DNA topoisomerase II/histidine kinase"/>
    <property type="match status" value="1"/>
</dbReference>
<dbReference type="Pfam" id="PF02518">
    <property type="entry name" value="HATPase_c"/>
    <property type="match status" value="1"/>
</dbReference>
<reference evidence="4" key="1">
    <citation type="journal article" date="2015" name="Nature">
        <title>Complex archaea that bridge the gap between prokaryotes and eukaryotes.</title>
        <authorList>
            <person name="Spang A."/>
            <person name="Saw J.H."/>
            <person name="Jorgensen S.L."/>
            <person name="Zaremba-Niedzwiedzka K."/>
            <person name="Martijn J."/>
            <person name="Lind A.E."/>
            <person name="van Eijk R."/>
            <person name="Schleper C."/>
            <person name="Guy L."/>
            <person name="Ettema T.J."/>
        </authorList>
    </citation>
    <scope>NUCLEOTIDE SEQUENCE</scope>
</reference>
<evidence type="ECO:0000259" key="2">
    <source>
        <dbReference type="PROSITE" id="PS50109"/>
    </source>
</evidence>
<dbReference type="Gene3D" id="3.40.50.2300">
    <property type="match status" value="1"/>
</dbReference>
<dbReference type="AlphaFoldDB" id="A0A0F9BXN7"/>
<gene>
    <name evidence="4" type="ORF">LCGC14_2393140</name>
</gene>
<dbReference type="GO" id="GO:0000155">
    <property type="term" value="F:phosphorelay sensor kinase activity"/>
    <property type="evidence" value="ECO:0007669"/>
    <property type="project" value="TreeGrafter"/>
</dbReference>
<proteinExistence type="predicted"/>